<keyword evidence="2" id="KW-1185">Reference proteome</keyword>
<accession>C5FDE0</accession>
<dbReference type="Proteomes" id="UP000002035">
    <property type="component" value="Unassembled WGS sequence"/>
</dbReference>
<evidence type="ECO:0000313" key="2">
    <source>
        <dbReference type="Proteomes" id="UP000002035"/>
    </source>
</evidence>
<dbReference type="VEuPathDB" id="FungiDB:MCYG_00802"/>
<dbReference type="RefSeq" id="XP_002850698.1">
    <property type="nucleotide sequence ID" value="XM_002850652.1"/>
</dbReference>
<dbReference type="AlphaFoldDB" id="C5FDE0"/>
<name>C5FDE0_ARTOC</name>
<sequence length="210" mass="24566">MIFKIGPNFEEIFDRMRTPRVSNTIRNIKEFVTGPREYDEQKGWINEMSSLIRYRHVWMQRYLFLKEEVIKCATRGKLEEIHTLESHGSKHWRHKLEDLGYIRCPDGATVRQYRQYSFRSSWGLLCKSMPVLPETTHVLTRRFTMPTACLHAGAVSAAVDMFILTRNMARALAGFLGLRIGLLLLKSRMVELWFCKPCIAEGKPCCWHLV</sequence>
<dbReference type="STRING" id="554155.C5FDE0"/>
<dbReference type="GeneID" id="9226628"/>
<organism evidence="1 2">
    <name type="scientific">Arthroderma otae (strain ATCC MYA-4605 / CBS 113480)</name>
    <name type="common">Microsporum canis</name>
    <dbReference type="NCBI Taxonomy" id="554155"/>
    <lineage>
        <taxon>Eukaryota</taxon>
        <taxon>Fungi</taxon>
        <taxon>Dikarya</taxon>
        <taxon>Ascomycota</taxon>
        <taxon>Pezizomycotina</taxon>
        <taxon>Eurotiomycetes</taxon>
        <taxon>Eurotiomycetidae</taxon>
        <taxon>Onygenales</taxon>
        <taxon>Arthrodermataceae</taxon>
        <taxon>Microsporum</taxon>
    </lineage>
</organism>
<evidence type="ECO:0000313" key="1">
    <source>
        <dbReference type="EMBL" id="EEQ27914.1"/>
    </source>
</evidence>
<proteinExistence type="predicted"/>
<reference evidence="2" key="1">
    <citation type="journal article" date="2012" name="MBio">
        <title>Comparative genome analysis of Trichophyton rubrum and related dermatophytes reveals candidate genes involved in infection.</title>
        <authorList>
            <person name="Martinez D.A."/>
            <person name="Oliver B.G."/>
            <person name="Graeser Y."/>
            <person name="Goldberg J.M."/>
            <person name="Li W."/>
            <person name="Martinez-Rossi N.M."/>
            <person name="Monod M."/>
            <person name="Shelest E."/>
            <person name="Barton R.C."/>
            <person name="Birch E."/>
            <person name="Brakhage A.A."/>
            <person name="Chen Z."/>
            <person name="Gurr S.J."/>
            <person name="Heiman D."/>
            <person name="Heitman J."/>
            <person name="Kosti I."/>
            <person name="Rossi A."/>
            <person name="Saif S."/>
            <person name="Samalova M."/>
            <person name="Saunders C.W."/>
            <person name="Shea T."/>
            <person name="Summerbell R.C."/>
            <person name="Xu J."/>
            <person name="Young S."/>
            <person name="Zeng Q."/>
            <person name="Birren B.W."/>
            <person name="Cuomo C.A."/>
            <person name="White T.C."/>
        </authorList>
    </citation>
    <scope>NUCLEOTIDE SEQUENCE [LARGE SCALE GENOMIC DNA]</scope>
    <source>
        <strain evidence="2">ATCC MYA-4605 / CBS 113480</strain>
    </source>
</reference>
<dbReference type="HOGENOM" id="CLU_1309837_0_0_1"/>
<gene>
    <name evidence="1" type="ORF">MCYG_00802</name>
</gene>
<dbReference type="OMA" id="GWINEMS"/>
<dbReference type="EMBL" id="DS995701">
    <property type="protein sequence ID" value="EEQ27914.1"/>
    <property type="molecule type" value="Genomic_DNA"/>
</dbReference>
<protein>
    <submittedName>
        <fullName evidence="1">Uncharacterized protein</fullName>
    </submittedName>
</protein>